<dbReference type="InterPro" id="IPR036390">
    <property type="entry name" value="WH_DNA-bd_sf"/>
</dbReference>
<gene>
    <name evidence="1" type="ORF">HZA66_16160</name>
</gene>
<dbReference type="EMBL" id="JACRJB010000048">
    <property type="protein sequence ID" value="MBI5130975.1"/>
    <property type="molecule type" value="Genomic_DNA"/>
</dbReference>
<protein>
    <submittedName>
        <fullName evidence="1">Uncharacterized protein</fullName>
    </submittedName>
</protein>
<accession>A0A933RYD8</accession>
<reference evidence="1" key="1">
    <citation type="submission" date="2020-07" db="EMBL/GenBank/DDBJ databases">
        <title>Huge and variable diversity of episymbiotic CPR bacteria and DPANN archaea in groundwater ecosystems.</title>
        <authorList>
            <person name="He C.Y."/>
            <person name="Keren R."/>
            <person name="Whittaker M."/>
            <person name="Farag I.F."/>
            <person name="Doudna J."/>
            <person name="Cate J.H.D."/>
            <person name="Banfield J.F."/>
        </authorList>
    </citation>
    <scope>NUCLEOTIDE SEQUENCE</scope>
    <source>
        <strain evidence="1">NC_groundwater_1818_Pr3_B-0.1um_66_35</strain>
    </source>
</reference>
<dbReference type="SUPFAM" id="SSF46785">
    <property type="entry name" value="Winged helix' DNA-binding domain"/>
    <property type="match status" value="1"/>
</dbReference>
<comment type="caution">
    <text evidence="1">The sequence shown here is derived from an EMBL/GenBank/DDBJ whole genome shotgun (WGS) entry which is preliminary data.</text>
</comment>
<name>A0A933RYD8_RHOPL</name>
<dbReference type="AlphaFoldDB" id="A0A933RYD8"/>
<organism evidence="1 2">
    <name type="scientific">Rhodopseudomonas palustris</name>
    <dbReference type="NCBI Taxonomy" id="1076"/>
    <lineage>
        <taxon>Bacteria</taxon>
        <taxon>Pseudomonadati</taxon>
        <taxon>Pseudomonadota</taxon>
        <taxon>Alphaproteobacteria</taxon>
        <taxon>Hyphomicrobiales</taxon>
        <taxon>Nitrobacteraceae</taxon>
        <taxon>Rhodopseudomonas</taxon>
    </lineage>
</organism>
<sequence length="260" mass="29817">MALIDKQRLLSELSPPLDHLLCTQMLDEFISAERRFIQRDWEPSQLDGGQFAEVTARVFYHMDSGMLSHSKGFDDCAKYIESESVAHAIKPRHDSLHVVRVLRTIYKFRSQRGAVHISPTYTPNHMDSKLVIESVRWVMNETLRRFWRGDREVVARAVRELLQFDVPAVGVFDDKIIVQRTDLSADEEILILLHYSGEQGFSRTRLGQIAQLSPPAVTKSLQKLSSPNCRQVIQLSNSNYRLTDLGSKRIREDLSGKLII</sequence>
<dbReference type="Proteomes" id="UP000782519">
    <property type="component" value="Unassembled WGS sequence"/>
</dbReference>
<evidence type="ECO:0000313" key="1">
    <source>
        <dbReference type="EMBL" id="MBI5130975.1"/>
    </source>
</evidence>
<evidence type="ECO:0000313" key="2">
    <source>
        <dbReference type="Proteomes" id="UP000782519"/>
    </source>
</evidence>
<proteinExistence type="predicted"/>